<protein>
    <submittedName>
        <fullName evidence="1">Retrotransposon protein</fullName>
    </submittedName>
</protein>
<proteinExistence type="predicted"/>
<reference evidence="2" key="1">
    <citation type="submission" date="2017-03" db="EMBL/GenBank/DDBJ databases">
        <title>Phytopthora megakarya and P. palmivora, two closely related causual agents of cacao black pod achieved similar genome size and gene model numbers by different mechanisms.</title>
        <authorList>
            <person name="Ali S."/>
            <person name="Shao J."/>
            <person name="Larry D.J."/>
            <person name="Kronmiller B."/>
            <person name="Shen D."/>
            <person name="Strem M.D."/>
            <person name="Melnick R.L."/>
            <person name="Guiltinan M.J."/>
            <person name="Tyler B.M."/>
            <person name="Meinhardt L.W."/>
            <person name="Bailey B.A."/>
        </authorList>
    </citation>
    <scope>NUCLEOTIDE SEQUENCE [LARGE SCALE GENOMIC DNA]</scope>
    <source>
        <strain evidence="2">zdho120</strain>
    </source>
</reference>
<dbReference type="Proteomes" id="UP000198211">
    <property type="component" value="Unassembled WGS sequence"/>
</dbReference>
<dbReference type="AlphaFoldDB" id="A0A225X447"/>
<organism evidence="1 2">
    <name type="scientific">Phytophthora megakarya</name>
    <dbReference type="NCBI Taxonomy" id="4795"/>
    <lineage>
        <taxon>Eukaryota</taxon>
        <taxon>Sar</taxon>
        <taxon>Stramenopiles</taxon>
        <taxon>Oomycota</taxon>
        <taxon>Peronosporomycetes</taxon>
        <taxon>Peronosporales</taxon>
        <taxon>Peronosporaceae</taxon>
        <taxon>Phytophthora</taxon>
    </lineage>
</organism>
<evidence type="ECO:0000313" key="1">
    <source>
        <dbReference type="EMBL" id="OWZ24452.1"/>
    </source>
</evidence>
<accession>A0A225X447</accession>
<name>A0A225X447_9STRA</name>
<dbReference type="GO" id="GO:0003676">
    <property type="term" value="F:nucleic acid binding"/>
    <property type="evidence" value="ECO:0007669"/>
    <property type="project" value="InterPro"/>
</dbReference>
<sequence>MGFLFYYDLCDSPHGFPVSFQLNSTFRGRRPPPGVNRDTLSAWCGEGGRIWLSASASDLQLRICIVGNFGVAGHRSIEVTLAIIRENFVLSTLLKDVKLFVNRCLHGASVVGGPPAPRPFGEAIHGEKPNEVSFGITCTWAKLLAKKCMCSSSKTMHLTLFVSSHVRMLMQRPHMLHSSTGSQVSGWVSDQGTHFKNRVIEALKHLLGAHHHFTTARCPWSNGTIEVVTREVLRCARSLLSEWSLATTEWTLVIKIIQ</sequence>
<dbReference type="InterPro" id="IPR012337">
    <property type="entry name" value="RNaseH-like_sf"/>
</dbReference>
<evidence type="ECO:0000313" key="2">
    <source>
        <dbReference type="Proteomes" id="UP000198211"/>
    </source>
</evidence>
<comment type="caution">
    <text evidence="1">The sequence shown here is derived from an EMBL/GenBank/DDBJ whole genome shotgun (WGS) entry which is preliminary data.</text>
</comment>
<keyword evidence="2" id="KW-1185">Reference proteome</keyword>
<dbReference type="EMBL" id="NBNE01000013">
    <property type="protein sequence ID" value="OWZ24452.1"/>
    <property type="molecule type" value="Genomic_DNA"/>
</dbReference>
<gene>
    <name evidence="1" type="ORF">PHMEG_000526</name>
</gene>
<dbReference type="InterPro" id="IPR036397">
    <property type="entry name" value="RNaseH_sf"/>
</dbReference>
<dbReference type="Gene3D" id="3.30.420.10">
    <property type="entry name" value="Ribonuclease H-like superfamily/Ribonuclease H"/>
    <property type="match status" value="1"/>
</dbReference>
<dbReference type="SUPFAM" id="SSF53098">
    <property type="entry name" value="Ribonuclease H-like"/>
    <property type="match status" value="1"/>
</dbReference>